<gene>
    <name evidence="1" type="ORF">QF025_006009</name>
</gene>
<evidence type="ECO:0000313" key="2">
    <source>
        <dbReference type="Proteomes" id="UP001245184"/>
    </source>
</evidence>
<sequence length="94" mass="10588">MRECSTASSMRRRPPTLHIASFSGSWALNWLTIAFEYASRTIICLLWAGIALKAPGYGADQFLWPFVAPEMLDRPMQGVARLRMRVQQVTGRSS</sequence>
<accession>A0ABD5CPM4</accession>
<dbReference type="Proteomes" id="UP001245184">
    <property type="component" value="Unassembled WGS sequence"/>
</dbReference>
<comment type="caution">
    <text evidence="1">The sequence shown here is derived from an EMBL/GenBank/DDBJ whole genome shotgun (WGS) entry which is preliminary data.</text>
</comment>
<name>A0ABD5CPM4_9BURK</name>
<proteinExistence type="predicted"/>
<evidence type="ECO:0000313" key="1">
    <source>
        <dbReference type="EMBL" id="MDR6207289.1"/>
    </source>
</evidence>
<protein>
    <submittedName>
        <fullName evidence="1">Uncharacterized protein</fullName>
    </submittedName>
</protein>
<dbReference type="EMBL" id="JAVIZN010000002">
    <property type="protein sequence ID" value="MDR6207289.1"/>
    <property type="molecule type" value="Genomic_DNA"/>
</dbReference>
<organism evidence="1 2">
    <name type="scientific">Paraburkholderia graminis</name>
    <dbReference type="NCBI Taxonomy" id="60548"/>
    <lineage>
        <taxon>Bacteria</taxon>
        <taxon>Pseudomonadati</taxon>
        <taxon>Pseudomonadota</taxon>
        <taxon>Betaproteobacteria</taxon>
        <taxon>Burkholderiales</taxon>
        <taxon>Burkholderiaceae</taxon>
        <taxon>Paraburkholderia</taxon>
    </lineage>
</organism>
<reference evidence="1 2" key="1">
    <citation type="submission" date="2023-08" db="EMBL/GenBank/DDBJ databases">
        <title>Genome sequencing of plant associated microbes to promote plant fitness in Sorghum bicolor and Oryza sativa.</title>
        <authorList>
            <person name="Coleman-Derr D."/>
        </authorList>
    </citation>
    <scope>NUCLEOTIDE SEQUENCE [LARGE SCALE GENOMIC DNA]</scope>
    <source>
        <strain evidence="1 2">SLBN-33</strain>
    </source>
</reference>
<dbReference type="AlphaFoldDB" id="A0ABD5CPM4"/>